<protein>
    <recommendedName>
        <fullName evidence="3">Antitoxin</fullName>
    </recommendedName>
</protein>
<sequence>MPDMDKFKQASTKAFDKVKDGTKDALDDTKKRAKAVFAKTKDGTKDVISDTKKVLDKAKDKHDK</sequence>
<evidence type="ECO:0008006" key="3">
    <source>
        <dbReference type="Google" id="ProtNLM"/>
    </source>
</evidence>
<organism evidence="1 2">
    <name type="scientific">Fructilactobacillus hinvesii</name>
    <dbReference type="NCBI Taxonomy" id="2940300"/>
    <lineage>
        <taxon>Bacteria</taxon>
        <taxon>Bacillati</taxon>
        <taxon>Bacillota</taxon>
        <taxon>Bacilli</taxon>
        <taxon>Lactobacillales</taxon>
        <taxon>Lactobacillaceae</taxon>
        <taxon>Fructilactobacillus</taxon>
    </lineage>
</organism>
<name>A0ABY5BTL0_9LACO</name>
<dbReference type="RefSeq" id="WP_252797201.1">
    <property type="nucleotide sequence ID" value="NZ_CP097118.1"/>
</dbReference>
<dbReference type="Proteomes" id="UP001057025">
    <property type="component" value="Chromosome"/>
</dbReference>
<keyword evidence="2" id="KW-1185">Reference proteome</keyword>
<gene>
    <name evidence="1" type="ORF">M3M39_07440</name>
</gene>
<proteinExistence type="predicted"/>
<dbReference type="EMBL" id="CP097118">
    <property type="protein sequence ID" value="USS87911.1"/>
    <property type="molecule type" value="Genomic_DNA"/>
</dbReference>
<reference evidence="1" key="1">
    <citation type="submission" date="2022-05" db="EMBL/GenBank/DDBJ databases">
        <authorList>
            <person name="Oliphant S.A."/>
            <person name="Watson-Haigh N.S."/>
            <person name="Sumby K.M."/>
            <person name="Gardner J.M."/>
            <person name="Jiranek V."/>
        </authorList>
    </citation>
    <scope>NUCLEOTIDE SEQUENCE</scope>
    <source>
        <strain evidence="1">KI11_C11</strain>
    </source>
</reference>
<accession>A0ABY5BTL0</accession>
<evidence type="ECO:0000313" key="2">
    <source>
        <dbReference type="Proteomes" id="UP001057025"/>
    </source>
</evidence>
<dbReference type="Gene3D" id="1.10.287.700">
    <property type="entry name" value="Helix hairpin bin"/>
    <property type="match status" value="1"/>
</dbReference>
<evidence type="ECO:0000313" key="1">
    <source>
        <dbReference type="EMBL" id="USS87911.1"/>
    </source>
</evidence>